<evidence type="ECO:0000256" key="1">
    <source>
        <dbReference type="ARBA" id="ARBA00022614"/>
    </source>
</evidence>
<dbReference type="Proteomes" id="UP000828390">
    <property type="component" value="Unassembled WGS sequence"/>
</dbReference>
<evidence type="ECO:0000256" key="3">
    <source>
        <dbReference type="SAM" id="SignalP"/>
    </source>
</evidence>
<name>A0A9D4KJT2_DREPO</name>
<evidence type="ECO:0000259" key="4">
    <source>
        <dbReference type="SMART" id="SM00013"/>
    </source>
</evidence>
<keyword evidence="2 3" id="KW-0732">Signal</keyword>
<sequence length="56" mass="5939">MISTCLTSVLALILTLCTGISRGQCPEKCNCTGLRVVCEGQQLQTIPLALPAAEYL</sequence>
<dbReference type="AlphaFoldDB" id="A0A9D4KJT2"/>
<accession>A0A9D4KJT2</accession>
<keyword evidence="1" id="KW-0433">Leucine-rich repeat</keyword>
<gene>
    <name evidence="5" type="ORF">DPMN_114240</name>
</gene>
<reference evidence="5" key="2">
    <citation type="submission" date="2020-11" db="EMBL/GenBank/DDBJ databases">
        <authorList>
            <person name="McCartney M.A."/>
            <person name="Auch B."/>
            <person name="Kono T."/>
            <person name="Mallez S."/>
            <person name="Becker A."/>
            <person name="Gohl D.M."/>
            <person name="Silverstein K.A.T."/>
            <person name="Koren S."/>
            <person name="Bechman K.B."/>
            <person name="Herman A."/>
            <person name="Abrahante J.E."/>
            <person name="Garbe J."/>
        </authorList>
    </citation>
    <scope>NUCLEOTIDE SEQUENCE</scope>
    <source>
        <strain evidence="5">Duluth1</strain>
        <tissue evidence="5">Whole animal</tissue>
    </source>
</reference>
<keyword evidence="6" id="KW-1185">Reference proteome</keyword>
<reference evidence="5" key="1">
    <citation type="journal article" date="2019" name="bioRxiv">
        <title>The Genome of the Zebra Mussel, Dreissena polymorpha: A Resource for Invasive Species Research.</title>
        <authorList>
            <person name="McCartney M.A."/>
            <person name="Auch B."/>
            <person name="Kono T."/>
            <person name="Mallez S."/>
            <person name="Zhang Y."/>
            <person name="Obille A."/>
            <person name="Becker A."/>
            <person name="Abrahante J.E."/>
            <person name="Garbe J."/>
            <person name="Badalamenti J.P."/>
            <person name="Herman A."/>
            <person name="Mangelson H."/>
            <person name="Liachko I."/>
            <person name="Sullivan S."/>
            <person name="Sone E.D."/>
            <person name="Koren S."/>
            <person name="Silverstein K.A.T."/>
            <person name="Beckman K.B."/>
            <person name="Gohl D.M."/>
        </authorList>
    </citation>
    <scope>NUCLEOTIDE SEQUENCE</scope>
    <source>
        <strain evidence="5">Duluth1</strain>
        <tissue evidence="5">Whole animal</tissue>
    </source>
</reference>
<feature type="signal peptide" evidence="3">
    <location>
        <begin position="1"/>
        <end position="23"/>
    </location>
</feature>
<evidence type="ECO:0000313" key="5">
    <source>
        <dbReference type="EMBL" id="KAH3840784.1"/>
    </source>
</evidence>
<dbReference type="SMART" id="SM00013">
    <property type="entry name" value="LRRNT"/>
    <property type="match status" value="1"/>
</dbReference>
<dbReference type="InterPro" id="IPR000372">
    <property type="entry name" value="LRRNT"/>
</dbReference>
<proteinExistence type="predicted"/>
<comment type="caution">
    <text evidence="5">The sequence shown here is derived from an EMBL/GenBank/DDBJ whole genome shotgun (WGS) entry which is preliminary data.</text>
</comment>
<dbReference type="Pfam" id="PF01462">
    <property type="entry name" value="LRRNT"/>
    <property type="match status" value="1"/>
</dbReference>
<feature type="domain" description="LRRNT" evidence="4">
    <location>
        <begin position="24"/>
        <end position="56"/>
    </location>
</feature>
<protein>
    <recommendedName>
        <fullName evidence="4">LRRNT domain-containing protein</fullName>
    </recommendedName>
</protein>
<organism evidence="5 6">
    <name type="scientific">Dreissena polymorpha</name>
    <name type="common">Zebra mussel</name>
    <name type="synonym">Mytilus polymorpha</name>
    <dbReference type="NCBI Taxonomy" id="45954"/>
    <lineage>
        <taxon>Eukaryota</taxon>
        <taxon>Metazoa</taxon>
        <taxon>Spiralia</taxon>
        <taxon>Lophotrochozoa</taxon>
        <taxon>Mollusca</taxon>
        <taxon>Bivalvia</taxon>
        <taxon>Autobranchia</taxon>
        <taxon>Heteroconchia</taxon>
        <taxon>Euheterodonta</taxon>
        <taxon>Imparidentia</taxon>
        <taxon>Neoheterodontei</taxon>
        <taxon>Myida</taxon>
        <taxon>Dreissenoidea</taxon>
        <taxon>Dreissenidae</taxon>
        <taxon>Dreissena</taxon>
    </lineage>
</organism>
<evidence type="ECO:0000256" key="2">
    <source>
        <dbReference type="ARBA" id="ARBA00022729"/>
    </source>
</evidence>
<evidence type="ECO:0000313" key="6">
    <source>
        <dbReference type="Proteomes" id="UP000828390"/>
    </source>
</evidence>
<dbReference type="EMBL" id="JAIWYP010000004">
    <property type="protein sequence ID" value="KAH3840784.1"/>
    <property type="molecule type" value="Genomic_DNA"/>
</dbReference>
<feature type="chain" id="PRO_5038854821" description="LRRNT domain-containing protein" evidence="3">
    <location>
        <begin position="24"/>
        <end position="56"/>
    </location>
</feature>